<comment type="caution">
    <text evidence="2">The sequence shown here is derived from an EMBL/GenBank/DDBJ whole genome shotgun (WGS) entry which is preliminary data.</text>
</comment>
<protein>
    <recommendedName>
        <fullName evidence="4">DUF1573 domain-containing protein</fullName>
    </recommendedName>
</protein>
<dbReference type="EMBL" id="SJPU01000001">
    <property type="protein sequence ID" value="TWU18534.1"/>
    <property type="molecule type" value="Genomic_DNA"/>
</dbReference>
<reference evidence="2 3" key="1">
    <citation type="journal article" date="2020" name="Antonie Van Leeuwenhoek">
        <title>Rhodopirellula heiligendammensis sp. nov., Rhodopirellula pilleata sp. nov., and Rhodopirellula solitaria sp. nov. isolated from natural or artificial marine surfaces in Northern Germany and California, USA, and emended description of the genus Rhodopirellula.</title>
        <authorList>
            <person name="Kallscheuer N."/>
            <person name="Wiegand S."/>
            <person name="Jogler M."/>
            <person name="Boedeker C."/>
            <person name="Peeters S.H."/>
            <person name="Rast P."/>
            <person name="Heuer A."/>
            <person name="Jetten M.S.M."/>
            <person name="Rohde M."/>
            <person name="Jogler C."/>
        </authorList>
    </citation>
    <scope>NUCLEOTIDE SEQUENCE [LARGE SCALE GENOMIC DNA]</scope>
    <source>
        <strain evidence="2 3">Poly21</strain>
    </source>
</reference>
<evidence type="ECO:0008006" key="4">
    <source>
        <dbReference type="Google" id="ProtNLM"/>
    </source>
</evidence>
<dbReference type="OrthoDB" id="215317at2"/>
<keyword evidence="3" id="KW-1185">Reference proteome</keyword>
<dbReference type="Proteomes" id="UP000319908">
    <property type="component" value="Unassembled WGS sequence"/>
</dbReference>
<dbReference type="PANTHER" id="PTHR37833:SF1">
    <property type="entry name" value="SIGNAL PEPTIDE PROTEIN"/>
    <property type="match status" value="1"/>
</dbReference>
<dbReference type="InterPro" id="IPR013783">
    <property type="entry name" value="Ig-like_fold"/>
</dbReference>
<dbReference type="Pfam" id="PF07610">
    <property type="entry name" value="DUF1573"/>
    <property type="match status" value="1"/>
</dbReference>
<sequence length="428" mass="45994">MKTLIACLIFAAIGVAVALTINERRYGHYEPAFGPISYRGDIDASNAMATLEKEWSKKLPKVELPDGHTFDFGVMRPDEKGEHVFVVKNVGDESLVLKVGASTCKCTVGELGDESLEPGEQTEVTMSWTVLTSENTFGQSAELRTNDPNNIAIRFEIKGTVVRDVKLFPEEVLLGDVAAGEDIPFDVNVFSFMDAPMDAGEIKIIDDPINELTDFEVTPFEPSEQDGINATASQGFHVHGTIHPGLKQGPITSSVMLTLQAQSSDEASADDNENAEATESQGEGESSVGKRAVYIPVSGRIVGALSMLPNSRLKGVSGGGYVFDFGILGKDDPLTAKAFVRLKGAEHADAKLSIGEIKPAENVEAKLGEPIRQGNMTLFPLELELKPGTVAIDRLGMNKGDYGSVMIESDDPLVPALKLILKFALPAR</sequence>
<evidence type="ECO:0000313" key="2">
    <source>
        <dbReference type="EMBL" id="TWU18534.1"/>
    </source>
</evidence>
<dbReference type="AlphaFoldDB" id="A0A5C6C5E1"/>
<organism evidence="2 3">
    <name type="scientific">Allorhodopirellula heiligendammensis</name>
    <dbReference type="NCBI Taxonomy" id="2714739"/>
    <lineage>
        <taxon>Bacteria</taxon>
        <taxon>Pseudomonadati</taxon>
        <taxon>Planctomycetota</taxon>
        <taxon>Planctomycetia</taxon>
        <taxon>Pirellulales</taxon>
        <taxon>Pirellulaceae</taxon>
        <taxon>Allorhodopirellula</taxon>
    </lineage>
</organism>
<dbReference type="RefSeq" id="WP_146405565.1">
    <property type="nucleotide sequence ID" value="NZ_SJPU01000001.1"/>
</dbReference>
<accession>A0A5C6C5E1</accession>
<dbReference type="PANTHER" id="PTHR37833">
    <property type="entry name" value="LIPOPROTEIN-RELATED"/>
    <property type="match status" value="1"/>
</dbReference>
<gene>
    <name evidence="2" type="ORF">Poly21_06970</name>
</gene>
<evidence type="ECO:0000256" key="1">
    <source>
        <dbReference type="SAM" id="MobiDB-lite"/>
    </source>
</evidence>
<evidence type="ECO:0000313" key="3">
    <source>
        <dbReference type="Proteomes" id="UP000319908"/>
    </source>
</evidence>
<feature type="region of interest" description="Disordered" evidence="1">
    <location>
        <begin position="261"/>
        <end position="288"/>
    </location>
</feature>
<dbReference type="Gene3D" id="2.60.40.10">
    <property type="entry name" value="Immunoglobulins"/>
    <property type="match status" value="1"/>
</dbReference>
<feature type="compositionally biased region" description="Acidic residues" evidence="1">
    <location>
        <begin position="267"/>
        <end position="276"/>
    </location>
</feature>
<name>A0A5C6C5E1_9BACT</name>
<dbReference type="InterPro" id="IPR011467">
    <property type="entry name" value="DUF1573"/>
</dbReference>
<proteinExistence type="predicted"/>